<comment type="caution">
    <text evidence="2">The sequence shown here is derived from an EMBL/GenBank/DDBJ whole genome shotgun (WGS) entry which is preliminary data.</text>
</comment>
<keyword evidence="3" id="KW-1185">Reference proteome</keyword>
<feature type="transmembrane region" description="Helical" evidence="1">
    <location>
        <begin position="250"/>
        <end position="278"/>
    </location>
</feature>
<organism evidence="2 3">
    <name type="scientific">Posidoniimonas polymericola</name>
    <dbReference type="NCBI Taxonomy" id="2528002"/>
    <lineage>
        <taxon>Bacteria</taxon>
        <taxon>Pseudomonadati</taxon>
        <taxon>Planctomycetota</taxon>
        <taxon>Planctomycetia</taxon>
        <taxon>Pirellulales</taxon>
        <taxon>Lacipirellulaceae</taxon>
        <taxon>Posidoniimonas</taxon>
    </lineage>
</organism>
<feature type="transmembrane region" description="Helical" evidence="1">
    <location>
        <begin position="298"/>
        <end position="328"/>
    </location>
</feature>
<reference evidence="2 3" key="1">
    <citation type="submission" date="2019-02" db="EMBL/GenBank/DDBJ databases">
        <title>Deep-cultivation of Planctomycetes and their phenomic and genomic characterization uncovers novel biology.</title>
        <authorList>
            <person name="Wiegand S."/>
            <person name="Jogler M."/>
            <person name="Boedeker C."/>
            <person name="Pinto D."/>
            <person name="Vollmers J."/>
            <person name="Rivas-Marin E."/>
            <person name="Kohn T."/>
            <person name="Peeters S.H."/>
            <person name="Heuer A."/>
            <person name="Rast P."/>
            <person name="Oberbeckmann S."/>
            <person name="Bunk B."/>
            <person name="Jeske O."/>
            <person name="Meyerdierks A."/>
            <person name="Storesund J.E."/>
            <person name="Kallscheuer N."/>
            <person name="Luecker S."/>
            <person name="Lage O.M."/>
            <person name="Pohl T."/>
            <person name="Merkel B.J."/>
            <person name="Hornburger P."/>
            <person name="Mueller R.-W."/>
            <person name="Bruemmer F."/>
            <person name="Labrenz M."/>
            <person name="Spormann A.M."/>
            <person name="Op Den Camp H."/>
            <person name="Overmann J."/>
            <person name="Amann R."/>
            <person name="Jetten M.S.M."/>
            <person name="Mascher T."/>
            <person name="Medema M.H."/>
            <person name="Devos D.P."/>
            <person name="Kaster A.-K."/>
            <person name="Ovreas L."/>
            <person name="Rohde M."/>
            <person name="Galperin M.Y."/>
            <person name="Jogler C."/>
        </authorList>
    </citation>
    <scope>NUCLEOTIDE SEQUENCE [LARGE SCALE GENOMIC DNA]</scope>
    <source>
        <strain evidence="2 3">Pla123a</strain>
    </source>
</reference>
<sequence>MEQSPQTPRTPEARPAGDESQGLFPWRFMARSLAPAFRLRVLLLAAVGVTVGAVLVTPPSGLVPGPASSGVHLVSWGGAFEGVLLTPLAYWRWLTGAIAGLTLAPDGGILGVARAVGLVVWWSLVGGAISQIAAADLTHRPPAALFAAMAASARQLLTRCLPLLAVGLAVAALMIPLWLHGLAMRVPVLGVLSALLLPIPLALAAVGAVLLVLLAVNWLILMACPAVEQTDAFDATSRAFAYVTQRPVRLLGYLLTALFVAAPISLASSAVAQALSWVALECLPAVTTDPTPADRLAAFWFTTLAARLPVIVLAAYTWSAAVAVYLLLRRDVDGVQVDELDPRA</sequence>
<feature type="transmembrane region" description="Helical" evidence="1">
    <location>
        <begin position="156"/>
        <end position="179"/>
    </location>
</feature>
<feature type="transmembrane region" description="Helical" evidence="1">
    <location>
        <begin position="37"/>
        <end position="56"/>
    </location>
</feature>
<evidence type="ECO:0000256" key="1">
    <source>
        <dbReference type="SAM" id="Phobius"/>
    </source>
</evidence>
<dbReference type="Proteomes" id="UP000318478">
    <property type="component" value="Unassembled WGS sequence"/>
</dbReference>
<evidence type="ECO:0000313" key="3">
    <source>
        <dbReference type="Proteomes" id="UP000318478"/>
    </source>
</evidence>
<dbReference type="EMBL" id="SJPO01000005">
    <property type="protein sequence ID" value="TWT76908.1"/>
    <property type="molecule type" value="Genomic_DNA"/>
</dbReference>
<protein>
    <submittedName>
        <fullName evidence="2">Uncharacterized protein</fullName>
    </submittedName>
</protein>
<evidence type="ECO:0000313" key="2">
    <source>
        <dbReference type="EMBL" id="TWT76908.1"/>
    </source>
</evidence>
<gene>
    <name evidence="2" type="ORF">Pla123a_23330</name>
</gene>
<keyword evidence="1" id="KW-1133">Transmembrane helix</keyword>
<feature type="transmembrane region" description="Helical" evidence="1">
    <location>
        <begin position="199"/>
        <end position="220"/>
    </location>
</feature>
<proteinExistence type="predicted"/>
<accession>A0A5C5YQ42</accession>
<name>A0A5C5YQ42_9BACT</name>
<keyword evidence="1" id="KW-0472">Membrane</keyword>
<dbReference type="AlphaFoldDB" id="A0A5C5YQ42"/>
<keyword evidence="1" id="KW-0812">Transmembrane</keyword>